<feature type="domain" description="D-isomer specific 2-hydroxyacid dehydrogenase NAD-binding" evidence="6">
    <location>
        <begin position="111"/>
        <end position="298"/>
    </location>
</feature>
<dbReference type="EC" id="1.1.1.28" evidence="7"/>
<comment type="similarity">
    <text evidence="1 4">Belongs to the D-isomer specific 2-hydroxyacid dehydrogenase family.</text>
</comment>
<evidence type="ECO:0000256" key="2">
    <source>
        <dbReference type="ARBA" id="ARBA00023002"/>
    </source>
</evidence>
<accession>A0A0C1M7B1</accession>
<dbReference type="InterPro" id="IPR036291">
    <property type="entry name" value="NAD(P)-bd_dom_sf"/>
</dbReference>
<dbReference type="SUPFAM" id="SSF52283">
    <property type="entry name" value="Formate/glycerate dehydrogenase catalytic domain-like"/>
    <property type="match status" value="1"/>
</dbReference>
<dbReference type="PROSITE" id="PS00671">
    <property type="entry name" value="D_2_HYDROXYACID_DH_3"/>
    <property type="match status" value="1"/>
</dbReference>
<dbReference type="SUPFAM" id="SSF51735">
    <property type="entry name" value="NAD(P)-binding Rossmann-fold domains"/>
    <property type="match status" value="1"/>
</dbReference>
<evidence type="ECO:0000259" key="6">
    <source>
        <dbReference type="Pfam" id="PF02826"/>
    </source>
</evidence>
<dbReference type="AlphaFoldDB" id="A0A0C1M7B1"/>
<dbReference type="GO" id="GO:0008720">
    <property type="term" value="F:D-lactate dehydrogenase (NAD+) activity"/>
    <property type="evidence" value="ECO:0007669"/>
    <property type="project" value="UniProtKB-EC"/>
</dbReference>
<dbReference type="EMBL" id="JOJZ01000009">
    <property type="protein sequence ID" value="KID42279.1"/>
    <property type="molecule type" value="Genomic_DNA"/>
</dbReference>
<dbReference type="InterPro" id="IPR006139">
    <property type="entry name" value="D-isomer_2_OHA_DH_cat_dom"/>
</dbReference>
<dbReference type="GO" id="GO:0051287">
    <property type="term" value="F:NAD binding"/>
    <property type="evidence" value="ECO:0007669"/>
    <property type="project" value="InterPro"/>
</dbReference>
<evidence type="ECO:0000259" key="5">
    <source>
        <dbReference type="Pfam" id="PF00389"/>
    </source>
</evidence>
<dbReference type="Pfam" id="PF00389">
    <property type="entry name" value="2-Hacid_dh"/>
    <property type="match status" value="1"/>
</dbReference>
<keyword evidence="8" id="KW-1185">Reference proteome</keyword>
<evidence type="ECO:0000313" key="7">
    <source>
        <dbReference type="EMBL" id="KID42279.1"/>
    </source>
</evidence>
<dbReference type="InterPro" id="IPR058205">
    <property type="entry name" value="D-LDH-like"/>
</dbReference>
<organism evidence="7 8">
    <name type="scientific">Fructilactobacillus fructivorans</name>
    <dbReference type="NCBI Taxonomy" id="1614"/>
    <lineage>
        <taxon>Bacteria</taxon>
        <taxon>Bacillati</taxon>
        <taxon>Bacillota</taxon>
        <taxon>Bacilli</taxon>
        <taxon>Lactobacillales</taxon>
        <taxon>Lactobacillaceae</taxon>
        <taxon>Fructilactobacillus</taxon>
    </lineage>
</organism>
<reference evidence="7 8" key="1">
    <citation type="submission" date="2014-06" db="EMBL/GenBank/DDBJ databases">
        <title>Functional and comparative genomic analyses of the Drosophila gut microbiota identify candidate symbiosis factors.</title>
        <authorList>
            <person name="Newell P.D."/>
            <person name="Chaston J.M."/>
            <person name="Douglas A.E."/>
        </authorList>
    </citation>
    <scope>NUCLEOTIDE SEQUENCE [LARGE SCALE GENOMIC DNA]</scope>
    <source>
        <strain evidence="7 8">DmCS_002</strain>
    </source>
</reference>
<evidence type="ECO:0000313" key="8">
    <source>
        <dbReference type="Proteomes" id="UP000031397"/>
    </source>
</evidence>
<keyword evidence="2 4" id="KW-0560">Oxidoreductase</keyword>
<dbReference type="InterPro" id="IPR029753">
    <property type="entry name" value="D-isomer_DH_CS"/>
</dbReference>
<dbReference type="OrthoDB" id="9805416at2"/>
<evidence type="ECO:0000256" key="1">
    <source>
        <dbReference type="ARBA" id="ARBA00005854"/>
    </source>
</evidence>
<dbReference type="PANTHER" id="PTHR43026">
    <property type="entry name" value="2-HYDROXYACID DEHYDROGENASE HOMOLOG 1-RELATED"/>
    <property type="match status" value="1"/>
</dbReference>
<dbReference type="Pfam" id="PF02826">
    <property type="entry name" value="2-Hacid_dh_C"/>
    <property type="match status" value="1"/>
</dbReference>
<sequence>MAKITAYDVRPFEKEYFVDLNSYDFDLNLVEKPLSIDTVDEAMGTDAILIDGSCTADKKVLDKVKDLGIKYLFTRFVGYNNIDLNAAKADGIMVANVPSYSPYSVAELALTMGMDLFRHVAQATVNTNNADFRVLPTYYSNEIHDATVGIIGVGHMGSAEAKLYHNLGANVLGYQRHPNDNPDVTFVNEDELLEKSDIVSLHVPYVPGKNDEMIGGPELAKMKRNAILVNTARGELVDTNAITIALSGSNIGGYAADVIIDENQIDGNEFNSLDDLPNKDVLELMKRYPNVIITPHIGYLTKPATIDMIKVSYDNFHEAMTTGKTKNQI</sequence>
<dbReference type="PROSITE" id="PS51273">
    <property type="entry name" value="GATASE_TYPE_1"/>
    <property type="match status" value="1"/>
</dbReference>
<dbReference type="PANTHER" id="PTHR43026:SF1">
    <property type="entry name" value="2-HYDROXYACID DEHYDROGENASE HOMOLOG 1-RELATED"/>
    <property type="match status" value="1"/>
</dbReference>
<comment type="caution">
    <text evidence="7">The sequence shown here is derived from an EMBL/GenBank/DDBJ whole genome shotgun (WGS) entry which is preliminary data.</text>
</comment>
<dbReference type="InterPro" id="IPR006140">
    <property type="entry name" value="D-isomer_DH_NAD-bd"/>
</dbReference>
<proteinExistence type="inferred from homology"/>
<feature type="domain" description="D-isomer specific 2-hydroxyacid dehydrogenase catalytic" evidence="5">
    <location>
        <begin position="6"/>
        <end position="328"/>
    </location>
</feature>
<evidence type="ECO:0000256" key="4">
    <source>
        <dbReference type="RuleBase" id="RU003719"/>
    </source>
</evidence>
<name>A0A0C1M7B1_9LACO</name>
<dbReference type="Proteomes" id="UP000031397">
    <property type="component" value="Unassembled WGS sequence"/>
</dbReference>
<evidence type="ECO:0000256" key="3">
    <source>
        <dbReference type="ARBA" id="ARBA00023027"/>
    </source>
</evidence>
<dbReference type="Gene3D" id="3.40.50.720">
    <property type="entry name" value="NAD(P)-binding Rossmann-like Domain"/>
    <property type="match status" value="2"/>
</dbReference>
<dbReference type="RefSeq" id="WP_039143253.1">
    <property type="nucleotide sequence ID" value="NZ_JOJZ01000009.1"/>
</dbReference>
<dbReference type="GeneID" id="74912907"/>
<dbReference type="PATRIC" id="fig|1614.7.peg.198"/>
<protein>
    <submittedName>
        <fullName evidence="7">D-lactate dehydrogenase</fullName>
        <ecNumber evidence="7">1.1.1.28</ecNumber>
    </submittedName>
</protein>
<keyword evidence="3" id="KW-0520">NAD</keyword>
<gene>
    <name evidence="7" type="ORF">LfDm3_0208</name>
</gene>